<organism evidence="1 2">
    <name type="scientific">Penicillium argentinense</name>
    <dbReference type="NCBI Taxonomy" id="1131581"/>
    <lineage>
        <taxon>Eukaryota</taxon>
        <taxon>Fungi</taxon>
        <taxon>Dikarya</taxon>
        <taxon>Ascomycota</taxon>
        <taxon>Pezizomycotina</taxon>
        <taxon>Eurotiomycetes</taxon>
        <taxon>Eurotiomycetidae</taxon>
        <taxon>Eurotiales</taxon>
        <taxon>Aspergillaceae</taxon>
        <taxon>Penicillium</taxon>
    </lineage>
</organism>
<evidence type="ECO:0000313" key="1">
    <source>
        <dbReference type="EMBL" id="KAJ5089455.1"/>
    </source>
</evidence>
<name>A0A9W9EX32_9EURO</name>
<sequence>MAFEAHSLPPAQTPRIPLLRGSAIDSLCPKAFSGPLVTSPVFDPRSGRRSVGGGSVSGFLRAVQHEECDESNLVVRYEDGEGRNRVLWATEKFSSDALSSRNRGLRAYRLAMAEPVDRGFWHIATLR</sequence>
<dbReference type="GeneID" id="81359610"/>
<protein>
    <submittedName>
        <fullName evidence="1">Uncharacterized protein</fullName>
    </submittedName>
</protein>
<comment type="caution">
    <text evidence="1">The sequence shown here is derived from an EMBL/GenBank/DDBJ whole genome shotgun (WGS) entry which is preliminary data.</text>
</comment>
<gene>
    <name evidence="1" type="ORF">N7532_008139</name>
</gene>
<dbReference type="RefSeq" id="XP_056471437.1">
    <property type="nucleotide sequence ID" value="XM_056620631.1"/>
</dbReference>
<proteinExistence type="predicted"/>
<keyword evidence="2" id="KW-1185">Reference proteome</keyword>
<dbReference type="Proteomes" id="UP001149074">
    <property type="component" value="Unassembled WGS sequence"/>
</dbReference>
<evidence type="ECO:0000313" key="2">
    <source>
        <dbReference type="Proteomes" id="UP001149074"/>
    </source>
</evidence>
<dbReference type="EMBL" id="JAPQKI010000009">
    <property type="protein sequence ID" value="KAJ5089455.1"/>
    <property type="molecule type" value="Genomic_DNA"/>
</dbReference>
<reference evidence="1" key="2">
    <citation type="journal article" date="2023" name="IMA Fungus">
        <title>Comparative genomic study of the Penicillium genus elucidates a diverse pangenome and 15 lateral gene transfer events.</title>
        <authorList>
            <person name="Petersen C."/>
            <person name="Sorensen T."/>
            <person name="Nielsen M.R."/>
            <person name="Sondergaard T.E."/>
            <person name="Sorensen J.L."/>
            <person name="Fitzpatrick D.A."/>
            <person name="Frisvad J.C."/>
            <person name="Nielsen K.L."/>
        </authorList>
    </citation>
    <scope>NUCLEOTIDE SEQUENCE</scope>
    <source>
        <strain evidence="1">IBT 30761</strain>
    </source>
</reference>
<accession>A0A9W9EX32</accession>
<dbReference type="AlphaFoldDB" id="A0A9W9EX32"/>
<reference evidence="1" key="1">
    <citation type="submission" date="2022-11" db="EMBL/GenBank/DDBJ databases">
        <authorList>
            <person name="Petersen C."/>
        </authorList>
    </citation>
    <scope>NUCLEOTIDE SEQUENCE</scope>
    <source>
        <strain evidence="1">IBT 30761</strain>
    </source>
</reference>